<accession>A0A974H5B7</accession>
<proteinExistence type="predicted"/>
<evidence type="ECO:0000313" key="1">
    <source>
        <dbReference type="EMBL" id="OCT65090.1"/>
    </source>
</evidence>
<organism evidence="1 2">
    <name type="scientific">Xenopus laevis</name>
    <name type="common">African clawed frog</name>
    <dbReference type="NCBI Taxonomy" id="8355"/>
    <lineage>
        <taxon>Eukaryota</taxon>
        <taxon>Metazoa</taxon>
        <taxon>Chordata</taxon>
        <taxon>Craniata</taxon>
        <taxon>Vertebrata</taxon>
        <taxon>Euteleostomi</taxon>
        <taxon>Amphibia</taxon>
        <taxon>Batrachia</taxon>
        <taxon>Anura</taxon>
        <taxon>Pipoidea</taxon>
        <taxon>Pipidae</taxon>
        <taxon>Xenopodinae</taxon>
        <taxon>Xenopus</taxon>
        <taxon>Xenopus</taxon>
    </lineage>
</organism>
<sequence length="72" mass="8437">MCENLAREKIMQLAELLVDLWLNSAQHKYIMQSDDMVCEHSLNTGRHPSDDDPIRLRKHSLLRRSFLQSVCV</sequence>
<dbReference type="AlphaFoldDB" id="A0A974H5B7"/>
<protein>
    <submittedName>
        <fullName evidence="1">Uncharacterized protein</fullName>
    </submittedName>
</protein>
<name>A0A974H5B7_XENLA</name>
<dbReference type="EMBL" id="CM004481">
    <property type="protein sequence ID" value="OCT65090.1"/>
    <property type="molecule type" value="Genomic_DNA"/>
</dbReference>
<evidence type="ECO:0000313" key="2">
    <source>
        <dbReference type="Proteomes" id="UP000694892"/>
    </source>
</evidence>
<reference evidence="2" key="1">
    <citation type="journal article" date="2016" name="Nature">
        <title>Genome evolution in the allotetraploid frog Xenopus laevis.</title>
        <authorList>
            <person name="Session A.M."/>
            <person name="Uno Y."/>
            <person name="Kwon T."/>
            <person name="Chapman J.A."/>
            <person name="Toyoda A."/>
            <person name="Takahashi S."/>
            <person name="Fukui A."/>
            <person name="Hikosaka A."/>
            <person name="Suzuki A."/>
            <person name="Kondo M."/>
            <person name="van Heeringen S.J."/>
            <person name="Quigley I."/>
            <person name="Heinz S."/>
            <person name="Ogino H."/>
            <person name="Ochi H."/>
            <person name="Hellsten U."/>
            <person name="Lyons J.B."/>
            <person name="Simakov O."/>
            <person name="Putnam N."/>
            <person name="Stites J."/>
            <person name="Kuroki Y."/>
            <person name="Tanaka T."/>
            <person name="Michiue T."/>
            <person name="Watanabe M."/>
            <person name="Bogdanovic O."/>
            <person name="Lister R."/>
            <person name="Georgiou G."/>
            <person name="Paranjpe S.S."/>
            <person name="van Kruijsbergen I."/>
            <person name="Shu S."/>
            <person name="Carlson J."/>
            <person name="Kinoshita T."/>
            <person name="Ohta Y."/>
            <person name="Mawaribuchi S."/>
            <person name="Jenkins J."/>
            <person name="Grimwood J."/>
            <person name="Schmutz J."/>
            <person name="Mitros T."/>
            <person name="Mozaffari S.V."/>
            <person name="Suzuki Y."/>
            <person name="Haramoto Y."/>
            <person name="Yamamoto T.S."/>
            <person name="Takagi C."/>
            <person name="Heald R."/>
            <person name="Miller K."/>
            <person name="Haudenschild C."/>
            <person name="Kitzman J."/>
            <person name="Nakayama T."/>
            <person name="Izutsu Y."/>
            <person name="Robert J."/>
            <person name="Fortriede J."/>
            <person name="Burns K."/>
            <person name="Lotay V."/>
            <person name="Karimi K."/>
            <person name="Yasuoka Y."/>
            <person name="Dichmann D.S."/>
            <person name="Flajnik M.F."/>
            <person name="Houston D.W."/>
            <person name="Shendure J."/>
            <person name="DuPasquier L."/>
            <person name="Vize P.D."/>
            <person name="Zorn A.M."/>
            <person name="Ito M."/>
            <person name="Marcotte E.M."/>
            <person name="Wallingford J.B."/>
            <person name="Ito Y."/>
            <person name="Asashima M."/>
            <person name="Ueno N."/>
            <person name="Matsuda Y."/>
            <person name="Veenstra G.J."/>
            <person name="Fujiyama A."/>
            <person name="Harland R.M."/>
            <person name="Taira M."/>
            <person name="Rokhsar D.S."/>
        </authorList>
    </citation>
    <scope>NUCLEOTIDE SEQUENCE [LARGE SCALE GENOMIC DNA]</scope>
    <source>
        <strain evidence="2">J</strain>
    </source>
</reference>
<gene>
    <name evidence="1" type="ORF">XELAEV_18041332mg</name>
</gene>
<dbReference type="Proteomes" id="UP000694892">
    <property type="component" value="Chromosome 8S"/>
</dbReference>